<evidence type="ECO:0000259" key="1">
    <source>
        <dbReference type="Pfam" id="PF06250"/>
    </source>
</evidence>
<evidence type="ECO:0000313" key="6">
    <source>
        <dbReference type="Proteomes" id="UP000746584"/>
    </source>
</evidence>
<dbReference type="PANTHER" id="PTHR30547:SF0">
    <property type="entry name" value="BLR8175 PROTEIN"/>
    <property type="match status" value="1"/>
</dbReference>
<feature type="domain" description="YhcG N-terminal" evidence="2">
    <location>
        <begin position="25"/>
        <end position="160"/>
    </location>
</feature>
<proteinExistence type="predicted"/>
<dbReference type="EMBL" id="JAFBCG010000001">
    <property type="protein sequence ID" value="MBM7802758.1"/>
    <property type="molecule type" value="Genomic_DNA"/>
</dbReference>
<organism evidence="3 5">
    <name type="scientific">Curtobacterium luteum</name>
    <dbReference type="NCBI Taxonomy" id="33881"/>
    <lineage>
        <taxon>Bacteria</taxon>
        <taxon>Bacillati</taxon>
        <taxon>Actinomycetota</taxon>
        <taxon>Actinomycetes</taxon>
        <taxon>Micrococcales</taxon>
        <taxon>Microbacteriaceae</taxon>
        <taxon>Curtobacterium</taxon>
    </lineage>
</organism>
<dbReference type="Proteomes" id="UP000648535">
    <property type="component" value="Unassembled WGS sequence"/>
</dbReference>
<dbReference type="InterPro" id="IPR053148">
    <property type="entry name" value="PD-DEXK-like_domain"/>
</dbReference>
<reference evidence="3" key="2">
    <citation type="submission" date="2020-09" db="EMBL/GenBank/DDBJ databases">
        <authorList>
            <person name="Sun Q."/>
            <person name="Ohkuma M."/>
        </authorList>
    </citation>
    <scope>NUCLEOTIDE SEQUENCE</scope>
    <source>
        <strain evidence="3">JCM 1480</strain>
    </source>
</reference>
<dbReference type="EMBL" id="BMOI01000019">
    <property type="protein sequence ID" value="GGL12035.1"/>
    <property type="molecule type" value="Genomic_DNA"/>
</dbReference>
<sequence>MLVQSDGMRADSAVPSSYAATLASLKQHVRNARFTAQRRANTELVVLYGQIGATILLRQGQEGWGTKVIARLAEDLRTEFPEMRGFSPRNLAYMRAFAAAWSQQETVQQAVAQLPWGHITVLLDRLDDQTMRNWYAEPAVQHGWSRNVLEHHIRTGAHQRLEAAPTNFAAVLPAGESDLAQQLTKDPYVLDFLALDGDAKERHLEQALVNRIIDTLRELGEGFAFVGRQVHFDVDGDDFYVDLLFFHVEQLRYVVIELKTGKFKPEYLGQLGFYVALVDDRLRRAQHADTVGLLLVADKSDAVVRYSLAGQQAPIGVASYDLLPPDVRAALPSEGDLANALRAADIPNAASPGE</sequence>
<dbReference type="PANTHER" id="PTHR30547">
    <property type="entry name" value="UNCHARACTERIZED PROTEIN YHCG-RELATED"/>
    <property type="match status" value="1"/>
</dbReference>
<dbReference type="InterPro" id="IPR041527">
    <property type="entry name" value="YhcG_N"/>
</dbReference>
<comment type="caution">
    <text evidence="3">The sequence shown here is derived from an EMBL/GenBank/DDBJ whole genome shotgun (WGS) entry which is preliminary data.</text>
</comment>
<dbReference type="InterPro" id="IPR009362">
    <property type="entry name" value="YhcG_C"/>
</dbReference>
<accession>A0A8H9GCK5</accession>
<dbReference type="InterPro" id="IPR011856">
    <property type="entry name" value="tRNA_endonuc-like_dom_sf"/>
</dbReference>
<evidence type="ECO:0000313" key="3">
    <source>
        <dbReference type="EMBL" id="GGL12035.1"/>
    </source>
</evidence>
<dbReference type="AlphaFoldDB" id="A0A8H9GCK5"/>
<reference evidence="4 6" key="3">
    <citation type="submission" date="2021-01" db="EMBL/GenBank/DDBJ databases">
        <title>Sequencing the genomes of 1000 actinobacteria strains.</title>
        <authorList>
            <person name="Klenk H.-P."/>
        </authorList>
    </citation>
    <scope>NUCLEOTIDE SEQUENCE [LARGE SCALE GENOMIC DNA]</scope>
    <source>
        <strain evidence="4 6">DSM 20542</strain>
    </source>
</reference>
<dbReference type="Pfam" id="PF17761">
    <property type="entry name" value="DUF1016_N"/>
    <property type="match status" value="1"/>
</dbReference>
<gene>
    <name evidence="3" type="ORF">GCM10009769_32530</name>
    <name evidence="4" type="ORF">JOE58_002009</name>
</gene>
<evidence type="ECO:0000313" key="5">
    <source>
        <dbReference type="Proteomes" id="UP000648535"/>
    </source>
</evidence>
<reference evidence="3" key="1">
    <citation type="journal article" date="2014" name="Int. J. Syst. Evol. Microbiol.">
        <title>Complete genome sequence of Corynebacterium casei LMG S-19264T (=DSM 44701T), isolated from a smear-ripened cheese.</title>
        <authorList>
            <consortium name="US DOE Joint Genome Institute (JGI-PGF)"/>
            <person name="Walter F."/>
            <person name="Albersmeier A."/>
            <person name="Kalinowski J."/>
            <person name="Ruckert C."/>
        </authorList>
    </citation>
    <scope>NUCLEOTIDE SEQUENCE</scope>
    <source>
        <strain evidence="3">JCM 1480</strain>
    </source>
</reference>
<dbReference type="Proteomes" id="UP000746584">
    <property type="component" value="Unassembled WGS sequence"/>
</dbReference>
<dbReference type="Pfam" id="PF06250">
    <property type="entry name" value="YhcG_C"/>
    <property type="match status" value="1"/>
</dbReference>
<keyword evidence="6" id="KW-1185">Reference proteome</keyword>
<dbReference type="Gene3D" id="3.40.1350.10">
    <property type="match status" value="1"/>
</dbReference>
<feature type="domain" description="YhcG PDDEXK nuclease" evidence="1">
    <location>
        <begin position="181"/>
        <end position="322"/>
    </location>
</feature>
<evidence type="ECO:0000313" key="4">
    <source>
        <dbReference type="EMBL" id="MBM7802758.1"/>
    </source>
</evidence>
<name>A0A8H9GCK5_9MICO</name>
<protein>
    <submittedName>
        <fullName evidence="4">Nuclease of restriction endonuclease-like (RecB) superfamily</fullName>
    </submittedName>
</protein>
<dbReference type="GO" id="GO:0003676">
    <property type="term" value="F:nucleic acid binding"/>
    <property type="evidence" value="ECO:0007669"/>
    <property type="project" value="InterPro"/>
</dbReference>
<evidence type="ECO:0000259" key="2">
    <source>
        <dbReference type="Pfam" id="PF17761"/>
    </source>
</evidence>